<keyword evidence="1" id="KW-1133">Transmembrane helix</keyword>
<gene>
    <name evidence="2" type="ORF">BBOH_1199</name>
</gene>
<keyword evidence="1" id="KW-0472">Membrane</keyword>
<dbReference type="EMBL" id="JGYP01000002">
    <property type="protein sequence ID" value="KFI45392.1"/>
    <property type="molecule type" value="Genomic_DNA"/>
</dbReference>
<proteinExistence type="predicted"/>
<keyword evidence="1" id="KW-0812">Transmembrane</keyword>
<evidence type="ECO:0000313" key="2">
    <source>
        <dbReference type="EMBL" id="KFI45392.1"/>
    </source>
</evidence>
<dbReference type="STRING" id="1437606.BBOH_1199"/>
<evidence type="ECO:0000313" key="3">
    <source>
        <dbReference type="Proteomes" id="UP000029096"/>
    </source>
</evidence>
<evidence type="ECO:0000256" key="1">
    <source>
        <dbReference type="SAM" id="Phobius"/>
    </source>
</evidence>
<dbReference type="eggNOG" id="ENOG5031KGE">
    <property type="taxonomic scope" value="Bacteria"/>
</dbReference>
<comment type="caution">
    <text evidence="2">The sequence shown here is derived from an EMBL/GenBank/DDBJ whole genome shotgun (WGS) entry which is preliminary data.</text>
</comment>
<sequence length="180" mass="20322">MNLTSLQTRSIMAQPEQPMGTLPVPTVLIALLIVSVALTLAMIVLTIFLSRPRKRRESYSHGMHTDINARHEWLERVQRTVDRFSQGVITRDEAFAELARTARDYAGERTGKDLSTRTLTDLNRGDGADGDTKALALLRQTISALYPPEFADVTRNMQARDTTVAEAGEWVSKLIERWRR</sequence>
<name>A0A086ZFU2_9BIFI</name>
<dbReference type="AlphaFoldDB" id="A0A086ZFU2"/>
<reference evidence="2 3" key="1">
    <citation type="submission" date="2014-03" db="EMBL/GenBank/DDBJ databases">
        <title>Genomics of Bifidobacteria.</title>
        <authorList>
            <person name="Ventura M."/>
            <person name="Milani C."/>
            <person name="Lugli G.A."/>
        </authorList>
    </citation>
    <scope>NUCLEOTIDE SEQUENCE [LARGE SCALE GENOMIC DNA]</scope>
    <source>
        <strain evidence="2 3">DSM 22767</strain>
    </source>
</reference>
<feature type="transmembrane region" description="Helical" evidence="1">
    <location>
        <begin position="27"/>
        <end position="49"/>
    </location>
</feature>
<accession>A0A086ZFU2</accession>
<dbReference type="Proteomes" id="UP000029096">
    <property type="component" value="Unassembled WGS sequence"/>
</dbReference>
<organism evidence="2 3">
    <name type="scientific">Bifidobacterium bohemicum DSM 22767</name>
    <dbReference type="NCBI Taxonomy" id="1437606"/>
    <lineage>
        <taxon>Bacteria</taxon>
        <taxon>Bacillati</taxon>
        <taxon>Actinomycetota</taxon>
        <taxon>Actinomycetes</taxon>
        <taxon>Bifidobacteriales</taxon>
        <taxon>Bifidobacteriaceae</taxon>
        <taxon>Bifidobacterium</taxon>
    </lineage>
</organism>
<protein>
    <submittedName>
        <fullName evidence="2">Uncharacterized protein</fullName>
    </submittedName>
</protein>
<keyword evidence="3" id="KW-1185">Reference proteome</keyword>